<organism evidence="3 4">
    <name type="scientific">Penicillium atrosanguineum</name>
    <dbReference type="NCBI Taxonomy" id="1132637"/>
    <lineage>
        <taxon>Eukaryota</taxon>
        <taxon>Fungi</taxon>
        <taxon>Dikarya</taxon>
        <taxon>Ascomycota</taxon>
        <taxon>Pezizomycotina</taxon>
        <taxon>Eurotiomycetes</taxon>
        <taxon>Eurotiomycetidae</taxon>
        <taxon>Eurotiales</taxon>
        <taxon>Aspergillaceae</taxon>
        <taxon>Penicillium</taxon>
    </lineage>
</organism>
<feature type="domain" description="WD-like" evidence="2">
    <location>
        <begin position="111"/>
        <end position="233"/>
    </location>
</feature>
<reference evidence="3" key="1">
    <citation type="submission" date="2022-12" db="EMBL/GenBank/DDBJ databases">
        <authorList>
            <person name="Petersen C."/>
        </authorList>
    </citation>
    <scope>NUCLEOTIDE SEQUENCE</scope>
    <source>
        <strain evidence="3">IBT 21472</strain>
    </source>
</reference>
<sequence length="234" mass="24481">MLSSTIIAGLFLGLAQIPGSVAQPFISDNSTDIIITHVASDFFPNAKGDLSPFDVDVQYVGYDADTRLWLTALEPGSGTTDKEKAVLLTEAAYAKKFDESDSDMVEDVSALLAAVAGNTSSLEKRAGSSYSLSARHAINWGKCAAALSCLSGTTCRFNLNIGSAPRSRCESQGGSNCCISWSTYHVRAGFFSTTWTSCNSEVNAEKKASVSCEGHGSSAQGGDVCLSGRANGCT</sequence>
<comment type="caution">
    <text evidence="3">The sequence shown here is derived from an EMBL/GenBank/DDBJ whole genome shotgun (WGS) entry which is preliminary data.</text>
</comment>
<accession>A0A9W9U323</accession>
<dbReference type="Proteomes" id="UP001147746">
    <property type="component" value="Unassembled WGS sequence"/>
</dbReference>
<protein>
    <recommendedName>
        <fullName evidence="2">WD-like domain-containing protein</fullName>
    </recommendedName>
</protein>
<dbReference type="EMBL" id="JAPZBO010000007">
    <property type="protein sequence ID" value="KAJ5311138.1"/>
    <property type="molecule type" value="Genomic_DNA"/>
</dbReference>
<evidence type="ECO:0000313" key="4">
    <source>
        <dbReference type="Proteomes" id="UP001147746"/>
    </source>
</evidence>
<evidence type="ECO:0000256" key="1">
    <source>
        <dbReference type="SAM" id="SignalP"/>
    </source>
</evidence>
<evidence type="ECO:0000259" key="2">
    <source>
        <dbReference type="Pfam" id="PF20493"/>
    </source>
</evidence>
<keyword evidence="1" id="KW-0732">Signal</keyword>
<dbReference type="InterPro" id="IPR046925">
    <property type="entry name" value="WD-like_fungi"/>
</dbReference>
<feature type="chain" id="PRO_5041114802" description="WD-like domain-containing protein" evidence="1">
    <location>
        <begin position="23"/>
        <end position="234"/>
    </location>
</feature>
<proteinExistence type="predicted"/>
<dbReference type="OrthoDB" id="3853793at2759"/>
<keyword evidence="4" id="KW-1185">Reference proteome</keyword>
<feature type="signal peptide" evidence="1">
    <location>
        <begin position="1"/>
        <end position="22"/>
    </location>
</feature>
<reference evidence="3" key="2">
    <citation type="journal article" date="2023" name="IMA Fungus">
        <title>Comparative genomic study of the Penicillium genus elucidates a diverse pangenome and 15 lateral gene transfer events.</title>
        <authorList>
            <person name="Petersen C."/>
            <person name="Sorensen T."/>
            <person name="Nielsen M.R."/>
            <person name="Sondergaard T.E."/>
            <person name="Sorensen J.L."/>
            <person name="Fitzpatrick D.A."/>
            <person name="Frisvad J.C."/>
            <person name="Nielsen K.L."/>
        </authorList>
    </citation>
    <scope>NUCLEOTIDE SEQUENCE</scope>
    <source>
        <strain evidence="3">IBT 21472</strain>
    </source>
</reference>
<evidence type="ECO:0000313" key="3">
    <source>
        <dbReference type="EMBL" id="KAJ5311138.1"/>
    </source>
</evidence>
<dbReference type="Pfam" id="PF20493">
    <property type="entry name" value="WD-like_fungi"/>
    <property type="match status" value="1"/>
</dbReference>
<name>A0A9W9U323_9EURO</name>
<dbReference type="AlphaFoldDB" id="A0A9W9U323"/>
<gene>
    <name evidence="3" type="ORF">N7476_006998</name>
</gene>